<organism evidence="2">
    <name type="scientific">marine metagenome</name>
    <dbReference type="NCBI Taxonomy" id="408172"/>
    <lineage>
        <taxon>unclassified sequences</taxon>
        <taxon>metagenomes</taxon>
        <taxon>ecological metagenomes</taxon>
    </lineage>
</organism>
<dbReference type="PROSITE" id="PS51819">
    <property type="entry name" value="VOC"/>
    <property type="match status" value="1"/>
</dbReference>
<proteinExistence type="predicted"/>
<evidence type="ECO:0000313" key="2">
    <source>
        <dbReference type="EMBL" id="SVA52199.1"/>
    </source>
</evidence>
<protein>
    <recommendedName>
        <fullName evidence="1">VOC domain-containing protein</fullName>
    </recommendedName>
</protein>
<gene>
    <name evidence="2" type="ORF">METZ01_LOCUS105053</name>
</gene>
<accession>A0A381WIA3</accession>
<dbReference type="SUPFAM" id="SSF54593">
    <property type="entry name" value="Glyoxalase/Bleomycin resistance protein/Dihydroxybiphenyl dioxygenase"/>
    <property type="match status" value="1"/>
</dbReference>
<dbReference type="AlphaFoldDB" id="A0A381WIA3"/>
<dbReference type="InterPro" id="IPR029068">
    <property type="entry name" value="Glyas_Bleomycin-R_OHBP_Dase"/>
</dbReference>
<dbReference type="EMBL" id="UINC01011889">
    <property type="protein sequence ID" value="SVA52199.1"/>
    <property type="molecule type" value="Genomic_DNA"/>
</dbReference>
<evidence type="ECO:0000259" key="1">
    <source>
        <dbReference type="PROSITE" id="PS51819"/>
    </source>
</evidence>
<reference evidence="2" key="1">
    <citation type="submission" date="2018-05" db="EMBL/GenBank/DDBJ databases">
        <authorList>
            <person name="Lanie J.A."/>
            <person name="Ng W.-L."/>
            <person name="Kazmierczak K.M."/>
            <person name="Andrzejewski T.M."/>
            <person name="Davidsen T.M."/>
            <person name="Wayne K.J."/>
            <person name="Tettelin H."/>
            <person name="Glass J.I."/>
            <person name="Rusch D."/>
            <person name="Podicherti R."/>
            <person name="Tsui H.-C.T."/>
            <person name="Winkler M.E."/>
        </authorList>
    </citation>
    <scope>NUCLEOTIDE SEQUENCE</scope>
</reference>
<dbReference type="Gene3D" id="3.30.720.110">
    <property type="match status" value="1"/>
</dbReference>
<feature type="domain" description="VOC" evidence="1">
    <location>
        <begin position="1"/>
        <end position="82"/>
    </location>
</feature>
<dbReference type="Pfam" id="PF00903">
    <property type="entry name" value="Glyoxalase"/>
    <property type="match status" value="1"/>
</dbReference>
<dbReference type="InterPro" id="IPR004360">
    <property type="entry name" value="Glyas_Fos-R_dOase_dom"/>
</dbReference>
<dbReference type="InterPro" id="IPR037523">
    <property type="entry name" value="VOC_core"/>
</dbReference>
<sequence>MIMLGDYHRDADDPFGQLHKSPLQLDGYNTASVYMIVEDVDNHYEKARAAGAEIVLDIVDEHGGRGYTCKDLEGHLWSFGSADPWE</sequence>
<name>A0A381WIA3_9ZZZZ</name>